<dbReference type="STRING" id="337701.SAMN05444398_104242"/>
<dbReference type="InterPro" id="IPR036388">
    <property type="entry name" value="WH-like_DNA-bd_sf"/>
</dbReference>
<evidence type="ECO:0000256" key="5">
    <source>
        <dbReference type="SAM" id="SignalP"/>
    </source>
</evidence>
<comment type="similarity">
    <text evidence="1">Belongs to the LysR transcriptional regulatory family.</text>
</comment>
<dbReference type="Proteomes" id="UP000183974">
    <property type="component" value="Unassembled WGS sequence"/>
</dbReference>
<dbReference type="Gene3D" id="3.40.190.10">
    <property type="entry name" value="Periplasmic binding protein-like II"/>
    <property type="match status" value="2"/>
</dbReference>
<proteinExistence type="inferred from homology"/>
<dbReference type="PROSITE" id="PS50931">
    <property type="entry name" value="HTH_LYSR"/>
    <property type="match status" value="1"/>
</dbReference>
<evidence type="ECO:0000313" key="8">
    <source>
        <dbReference type="Proteomes" id="UP000183974"/>
    </source>
</evidence>
<evidence type="ECO:0000256" key="3">
    <source>
        <dbReference type="ARBA" id="ARBA00023125"/>
    </source>
</evidence>
<dbReference type="GO" id="GO:0043565">
    <property type="term" value="F:sequence-specific DNA binding"/>
    <property type="evidence" value="ECO:0007669"/>
    <property type="project" value="TreeGrafter"/>
</dbReference>
<evidence type="ECO:0000256" key="1">
    <source>
        <dbReference type="ARBA" id="ARBA00009437"/>
    </source>
</evidence>
<dbReference type="EMBL" id="FRBR01000004">
    <property type="protein sequence ID" value="SHL66757.1"/>
    <property type="molecule type" value="Genomic_DNA"/>
</dbReference>
<feature type="chain" id="PRO_5009924612" evidence="5">
    <location>
        <begin position="21"/>
        <end position="296"/>
    </location>
</feature>
<dbReference type="SUPFAM" id="SSF53850">
    <property type="entry name" value="Periplasmic binding protein-like II"/>
    <property type="match status" value="1"/>
</dbReference>
<dbReference type="PANTHER" id="PTHR30537:SF26">
    <property type="entry name" value="GLYCINE CLEAVAGE SYSTEM TRANSCRIPTIONAL ACTIVATOR"/>
    <property type="match status" value="1"/>
</dbReference>
<dbReference type="Pfam" id="PF00126">
    <property type="entry name" value="HTH_1"/>
    <property type="match status" value="1"/>
</dbReference>
<keyword evidence="5" id="KW-0732">Signal</keyword>
<evidence type="ECO:0000256" key="2">
    <source>
        <dbReference type="ARBA" id="ARBA00023015"/>
    </source>
</evidence>
<dbReference type="Pfam" id="PF03466">
    <property type="entry name" value="LysR_substrate"/>
    <property type="match status" value="1"/>
</dbReference>
<gene>
    <name evidence="7" type="ORF">SAMN05444398_104242</name>
</gene>
<dbReference type="InterPro" id="IPR036390">
    <property type="entry name" value="WH_DNA-bd_sf"/>
</dbReference>
<name>A0A1M7CHS3_9RHOB</name>
<dbReference type="GO" id="GO:0003700">
    <property type="term" value="F:DNA-binding transcription factor activity"/>
    <property type="evidence" value="ECO:0007669"/>
    <property type="project" value="InterPro"/>
</dbReference>
<dbReference type="FunFam" id="1.10.10.10:FF:000001">
    <property type="entry name" value="LysR family transcriptional regulator"/>
    <property type="match status" value="1"/>
</dbReference>
<dbReference type="InterPro" id="IPR005119">
    <property type="entry name" value="LysR_subst-bd"/>
</dbReference>
<dbReference type="AlphaFoldDB" id="A0A1M7CHS3"/>
<protein>
    <submittedName>
        <fullName evidence="7">LysR family transcriptional regulator, glycine cleavage system transcriptional activator</fullName>
    </submittedName>
</protein>
<dbReference type="InterPro" id="IPR000847">
    <property type="entry name" value="LysR_HTH_N"/>
</dbReference>
<dbReference type="InterPro" id="IPR058163">
    <property type="entry name" value="LysR-type_TF_proteobact-type"/>
</dbReference>
<dbReference type="PANTHER" id="PTHR30537">
    <property type="entry name" value="HTH-TYPE TRANSCRIPTIONAL REGULATOR"/>
    <property type="match status" value="1"/>
</dbReference>
<dbReference type="Gene3D" id="1.10.10.10">
    <property type="entry name" value="Winged helix-like DNA-binding domain superfamily/Winged helix DNA-binding domain"/>
    <property type="match status" value="1"/>
</dbReference>
<feature type="domain" description="HTH lysR-type" evidence="6">
    <location>
        <begin position="8"/>
        <end position="65"/>
    </location>
</feature>
<dbReference type="GO" id="GO:0006351">
    <property type="term" value="P:DNA-templated transcription"/>
    <property type="evidence" value="ECO:0007669"/>
    <property type="project" value="TreeGrafter"/>
</dbReference>
<accession>A0A1M7CHS3</accession>
<keyword evidence="4" id="KW-0804">Transcription</keyword>
<keyword evidence="3" id="KW-0238">DNA-binding</keyword>
<sequence length="296" mass="32100">MINWLSMPPLTALRAFAALADTGSTSAAGEALNVSHAAISQQIKALEAHMGVSLVDRSGRELSLTREGRDLADALRAGFGSIARTIESLTGADADRPLQITTTPSFAAHWLMPRLSDFRQAHPDIDIMIDPTPQVTRLEPGGLDIAIRYGTGHWPGLDAHLLFRSPIVAVAAPDLVRDRQVSEPADLIGLPWLQEYGTNEASDWLRKRGVCKDREGGLTQVPGNLLLDGLRNGYGVAVTVHDWVCQDIAAGRLLELFRDEGEAGYYIVTRPGPLRPNARAFAAWLRRQAALATGMK</sequence>
<dbReference type="SUPFAM" id="SSF46785">
    <property type="entry name" value="Winged helix' DNA-binding domain"/>
    <property type="match status" value="1"/>
</dbReference>
<evidence type="ECO:0000256" key="4">
    <source>
        <dbReference type="ARBA" id="ARBA00023163"/>
    </source>
</evidence>
<feature type="signal peptide" evidence="5">
    <location>
        <begin position="1"/>
        <end position="20"/>
    </location>
</feature>
<reference evidence="7 8" key="1">
    <citation type="submission" date="2016-11" db="EMBL/GenBank/DDBJ databases">
        <authorList>
            <person name="Jaros S."/>
            <person name="Januszkiewicz K."/>
            <person name="Wedrychowicz H."/>
        </authorList>
    </citation>
    <scope>NUCLEOTIDE SEQUENCE [LARGE SCALE GENOMIC DNA]</scope>
    <source>
        <strain evidence="7 8">DSM 29589</strain>
    </source>
</reference>
<organism evidence="7 8">
    <name type="scientific">Roseovarius pacificus</name>
    <dbReference type="NCBI Taxonomy" id="337701"/>
    <lineage>
        <taxon>Bacteria</taxon>
        <taxon>Pseudomonadati</taxon>
        <taxon>Pseudomonadota</taxon>
        <taxon>Alphaproteobacteria</taxon>
        <taxon>Rhodobacterales</taxon>
        <taxon>Roseobacteraceae</taxon>
        <taxon>Roseovarius</taxon>
    </lineage>
</organism>
<evidence type="ECO:0000259" key="6">
    <source>
        <dbReference type="PROSITE" id="PS50931"/>
    </source>
</evidence>
<keyword evidence="8" id="KW-1185">Reference proteome</keyword>
<keyword evidence="2" id="KW-0805">Transcription regulation</keyword>
<evidence type="ECO:0000313" key="7">
    <source>
        <dbReference type="EMBL" id="SHL66757.1"/>
    </source>
</evidence>